<proteinExistence type="predicted"/>
<accession>A0A914PLD0</accession>
<dbReference type="Proteomes" id="UP000887578">
    <property type="component" value="Unplaced"/>
</dbReference>
<protein>
    <submittedName>
        <fullName evidence="2">Uncharacterized protein</fullName>
    </submittedName>
</protein>
<reference evidence="2" key="1">
    <citation type="submission" date="2022-11" db="UniProtKB">
        <authorList>
            <consortium name="WormBaseParasite"/>
        </authorList>
    </citation>
    <scope>IDENTIFICATION</scope>
</reference>
<keyword evidence="1" id="KW-1185">Reference proteome</keyword>
<evidence type="ECO:0000313" key="1">
    <source>
        <dbReference type="Proteomes" id="UP000887578"/>
    </source>
</evidence>
<evidence type="ECO:0000313" key="2">
    <source>
        <dbReference type="WBParaSite" id="PDA_v2.g19268.t1"/>
    </source>
</evidence>
<sequence>MAAVTVNLEINLLKLAPFKAMSDVRTFVMFLQQFFKACILDKIQPGEAKHRIIQKLGGFGQKVFSRYIQHRVTNPTLMETCMFLGNIFDASDLNGIKKIVFTFLDECLPRLMTVKTGLFKLFKKKFLPRRQRIVMNMIYTQDELEYIQSKSSSSDSSSSSEISSDSTKILSDSTKAAVVKKHYYAEIKKINEFCQLFKNALKKVVKSSSEVFTWSPNFPETLNCDDAEEEDCRLRLQIWAAANESESRRVTKFSHQFLELTDEKKWTPELLPVELTCIHLFTRTIFSMADFLDMDMDGIEVIVYYLLEAIPSLNRFRDLTLMIEYDATLKARIDTLWEVAKIFRNIE</sequence>
<name>A0A914PLD0_9BILA</name>
<dbReference type="WBParaSite" id="PDA_v2.g19268.t1">
    <property type="protein sequence ID" value="PDA_v2.g19268.t1"/>
    <property type="gene ID" value="PDA_v2.g19268"/>
</dbReference>
<organism evidence="1 2">
    <name type="scientific">Panagrolaimus davidi</name>
    <dbReference type="NCBI Taxonomy" id="227884"/>
    <lineage>
        <taxon>Eukaryota</taxon>
        <taxon>Metazoa</taxon>
        <taxon>Ecdysozoa</taxon>
        <taxon>Nematoda</taxon>
        <taxon>Chromadorea</taxon>
        <taxon>Rhabditida</taxon>
        <taxon>Tylenchina</taxon>
        <taxon>Panagrolaimomorpha</taxon>
        <taxon>Panagrolaimoidea</taxon>
        <taxon>Panagrolaimidae</taxon>
        <taxon>Panagrolaimus</taxon>
    </lineage>
</organism>
<dbReference type="AlphaFoldDB" id="A0A914PLD0"/>